<dbReference type="EMBL" id="JACBAZ010000004">
    <property type="protein sequence ID" value="NWK56383.1"/>
    <property type="molecule type" value="Genomic_DNA"/>
</dbReference>
<dbReference type="PRINTS" id="PR00181">
    <property type="entry name" value="MALTOSEBP"/>
</dbReference>
<dbReference type="InterPro" id="IPR006060">
    <property type="entry name" value="Maltose/Cyclodextrin-bd"/>
</dbReference>
<gene>
    <name evidence="6" type="primary">malE</name>
    <name evidence="6" type="ORF">HW115_12235</name>
</gene>
<dbReference type="PANTHER" id="PTHR30061:SF50">
    <property type="entry name" value="MALTOSE_MALTODEXTRIN-BINDING PERIPLASMIC PROTEIN"/>
    <property type="match status" value="1"/>
</dbReference>
<evidence type="ECO:0000256" key="5">
    <source>
        <dbReference type="SAM" id="SignalP"/>
    </source>
</evidence>
<accession>A0A851GFU5</accession>
<dbReference type="AlphaFoldDB" id="A0A851GFU5"/>
<proteinExistence type="inferred from homology"/>
<dbReference type="GO" id="GO:1901982">
    <property type="term" value="F:maltose binding"/>
    <property type="evidence" value="ECO:0007669"/>
    <property type="project" value="TreeGrafter"/>
</dbReference>
<dbReference type="GO" id="GO:0015768">
    <property type="term" value="P:maltose transport"/>
    <property type="evidence" value="ECO:0007669"/>
    <property type="project" value="TreeGrafter"/>
</dbReference>
<comment type="caution">
    <text evidence="6">The sequence shown here is derived from an EMBL/GenBank/DDBJ whole genome shotgun (WGS) entry which is preliminary data.</text>
</comment>
<dbReference type="Pfam" id="PF01547">
    <property type="entry name" value="SBP_bac_1"/>
    <property type="match status" value="1"/>
</dbReference>
<evidence type="ECO:0000256" key="1">
    <source>
        <dbReference type="ARBA" id="ARBA00008520"/>
    </source>
</evidence>
<evidence type="ECO:0000256" key="3">
    <source>
        <dbReference type="ARBA" id="ARBA00022597"/>
    </source>
</evidence>
<sequence length="407" mass="43832">MFSNSKSPSLTSSPCTKPICTLACLALIATTGYSFAGKEGELLVWIGGDKGYRGLAEIGKRFERELGRPVKVEAPEGVTDKFQQAAQSGKGPDIIFWAHDRAGEWASAGLLSPVRPKETFKAKFEAKGWDGFKHGGKIWGYPVALEAVGLIYNKDLVKSPPAQLSEIKALNARLQREHQASAILWDYQNTFFSWGIMASDGGYVFGNSKNGEYDVADIGIANRGSIDGLNAIVQLIDDGVMPKGASYSVMEARMNSSEVAMMISGPWAWANLRKSGINFGVAPVPGINGKPGRPFVGVLGAMINRSSPNKELAREFIEHYVLTDEGLKTIDRDVPLGVPARTTTYQDLAAENPLIAATMQNVTNGVLMPNVPEMGKFWSASTTALQIATNGQATPDKALKDAAENMK</sequence>
<feature type="signal peptide" evidence="5">
    <location>
        <begin position="1"/>
        <end position="36"/>
    </location>
</feature>
<dbReference type="SUPFAM" id="SSF53850">
    <property type="entry name" value="Periplasmic binding protein-like II"/>
    <property type="match status" value="1"/>
</dbReference>
<dbReference type="GO" id="GO:0015144">
    <property type="term" value="F:carbohydrate transmembrane transporter activity"/>
    <property type="evidence" value="ECO:0007669"/>
    <property type="project" value="InterPro"/>
</dbReference>
<evidence type="ECO:0000256" key="4">
    <source>
        <dbReference type="ARBA" id="ARBA00022729"/>
    </source>
</evidence>
<organism evidence="6 7">
    <name type="scientific">Oceaniferula marina</name>
    <dbReference type="NCBI Taxonomy" id="2748318"/>
    <lineage>
        <taxon>Bacteria</taxon>
        <taxon>Pseudomonadati</taxon>
        <taxon>Verrucomicrobiota</taxon>
        <taxon>Verrucomicrobiia</taxon>
        <taxon>Verrucomicrobiales</taxon>
        <taxon>Verrucomicrobiaceae</taxon>
        <taxon>Oceaniferula</taxon>
    </lineage>
</organism>
<comment type="similarity">
    <text evidence="1">Belongs to the bacterial solute-binding protein 1 family.</text>
</comment>
<evidence type="ECO:0000313" key="7">
    <source>
        <dbReference type="Proteomes" id="UP000557872"/>
    </source>
</evidence>
<evidence type="ECO:0000313" key="6">
    <source>
        <dbReference type="EMBL" id="NWK56383.1"/>
    </source>
</evidence>
<feature type="chain" id="PRO_5032503895" evidence="5">
    <location>
        <begin position="37"/>
        <end position="407"/>
    </location>
</feature>
<reference evidence="6 7" key="1">
    <citation type="submission" date="2020-07" db="EMBL/GenBank/DDBJ databases">
        <title>Roseicoccus Jingziensis gen. nov., sp. nov., isolated from coastal seawater.</title>
        <authorList>
            <person name="Feng X."/>
        </authorList>
    </citation>
    <scope>NUCLEOTIDE SEQUENCE [LARGE SCALE GENOMIC DNA]</scope>
    <source>
        <strain evidence="6 7">N1E253</strain>
    </source>
</reference>
<dbReference type="GO" id="GO:0042956">
    <property type="term" value="P:maltodextrin transmembrane transport"/>
    <property type="evidence" value="ECO:0007669"/>
    <property type="project" value="TreeGrafter"/>
</dbReference>
<name>A0A851GFU5_9BACT</name>
<keyword evidence="3" id="KW-0762">Sugar transport</keyword>
<dbReference type="PANTHER" id="PTHR30061">
    <property type="entry name" value="MALTOSE-BINDING PERIPLASMIC PROTEIN"/>
    <property type="match status" value="1"/>
</dbReference>
<keyword evidence="7" id="KW-1185">Reference proteome</keyword>
<dbReference type="RefSeq" id="WP_178933161.1">
    <property type="nucleotide sequence ID" value="NZ_JACBAZ010000004.1"/>
</dbReference>
<dbReference type="GO" id="GO:0055052">
    <property type="term" value="C:ATP-binding cassette (ABC) transporter complex, substrate-binding subunit-containing"/>
    <property type="evidence" value="ECO:0007669"/>
    <property type="project" value="TreeGrafter"/>
</dbReference>
<dbReference type="Gene3D" id="3.40.190.10">
    <property type="entry name" value="Periplasmic binding protein-like II"/>
    <property type="match status" value="2"/>
</dbReference>
<protein>
    <submittedName>
        <fullName evidence="6">Maltose/maltodextrin ABC transporter substrate-binding protein MalE</fullName>
    </submittedName>
</protein>
<dbReference type="Proteomes" id="UP000557872">
    <property type="component" value="Unassembled WGS sequence"/>
</dbReference>
<dbReference type="InterPro" id="IPR006059">
    <property type="entry name" value="SBP"/>
</dbReference>
<keyword evidence="2" id="KW-0813">Transport</keyword>
<dbReference type="NCBIfam" id="NF007011">
    <property type="entry name" value="PRK09474.1"/>
    <property type="match status" value="1"/>
</dbReference>
<keyword evidence="4 5" id="KW-0732">Signal</keyword>
<evidence type="ECO:0000256" key="2">
    <source>
        <dbReference type="ARBA" id="ARBA00022448"/>
    </source>
</evidence>